<dbReference type="EMBL" id="HG966617">
    <property type="protein sequence ID" value="CDO59806.1"/>
    <property type="molecule type" value="Genomic_DNA"/>
</dbReference>
<evidence type="ECO:0000256" key="10">
    <source>
        <dbReference type="ARBA" id="ARBA00023136"/>
    </source>
</evidence>
<keyword evidence="11" id="KW-0175">Coiled coil</keyword>
<feature type="domain" description="Histidine kinase" evidence="13">
    <location>
        <begin position="126"/>
        <end position="348"/>
    </location>
</feature>
<evidence type="ECO:0000256" key="11">
    <source>
        <dbReference type="SAM" id="Coils"/>
    </source>
</evidence>
<dbReference type="PANTHER" id="PTHR43711:SF31">
    <property type="entry name" value="HISTIDINE KINASE"/>
    <property type="match status" value="1"/>
</dbReference>
<keyword evidence="10 12" id="KW-0472">Membrane</keyword>
<dbReference type="KEGG" id="pect:BN1012_Phect1592"/>
<gene>
    <name evidence="14" type="ORF">BN1012_Phect1592</name>
</gene>
<dbReference type="HOGENOM" id="CLU_749427_0_0_5"/>
<accession>X5MN58</accession>
<dbReference type="Pfam" id="PF02518">
    <property type="entry name" value="HATPase_c"/>
    <property type="match status" value="1"/>
</dbReference>
<dbReference type="SMART" id="SM00388">
    <property type="entry name" value="HisKA"/>
    <property type="match status" value="1"/>
</dbReference>
<dbReference type="Gene3D" id="1.10.287.130">
    <property type="match status" value="1"/>
</dbReference>
<dbReference type="CDD" id="cd00082">
    <property type="entry name" value="HisKA"/>
    <property type="match status" value="1"/>
</dbReference>
<evidence type="ECO:0000313" key="14">
    <source>
        <dbReference type="EMBL" id="CDO59806.1"/>
    </source>
</evidence>
<organism evidence="14 15">
    <name type="scientific">Candidatus Phaeomarinibacter ectocarpi</name>
    <dbReference type="NCBI Taxonomy" id="1458461"/>
    <lineage>
        <taxon>Bacteria</taxon>
        <taxon>Pseudomonadati</taxon>
        <taxon>Pseudomonadota</taxon>
        <taxon>Alphaproteobacteria</taxon>
        <taxon>Hyphomicrobiales</taxon>
        <taxon>Parvibaculaceae</taxon>
        <taxon>Candidatus Phaeomarinibacter</taxon>
    </lineage>
</organism>
<dbReference type="STRING" id="1458461.BN1012_Phect1592"/>
<dbReference type="FunFam" id="1.10.287.130:FF:000038">
    <property type="entry name" value="Sensory transduction histidine kinase"/>
    <property type="match status" value="1"/>
</dbReference>
<dbReference type="Pfam" id="PF00512">
    <property type="entry name" value="HisKA"/>
    <property type="match status" value="1"/>
</dbReference>
<dbReference type="SUPFAM" id="SSF55874">
    <property type="entry name" value="ATPase domain of HSP90 chaperone/DNA topoisomerase II/histidine kinase"/>
    <property type="match status" value="1"/>
</dbReference>
<reference evidence="14 15" key="1">
    <citation type="journal article" date="2014" name="Front. Genet.">
        <title>Genome and metabolic network of "Candidatus Phaeomarinobacter ectocarpi" Ec32, a new candidate genus of Alphaproteobacteria frequently associated with brown algae.</title>
        <authorList>
            <person name="Dittami S.M."/>
            <person name="Barbeyron T."/>
            <person name="Boyen C."/>
            <person name="Cambefort J."/>
            <person name="Collet G."/>
            <person name="Delage L."/>
            <person name="Gobet A."/>
            <person name="Groisillier A."/>
            <person name="Leblanc C."/>
            <person name="Michel G."/>
            <person name="Scornet D."/>
            <person name="Siegel A."/>
            <person name="Tapia J.E."/>
            <person name="Tonon T."/>
        </authorList>
    </citation>
    <scope>NUCLEOTIDE SEQUENCE [LARGE SCALE GENOMIC DNA]</scope>
    <source>
        <strain evidence="14 15">Ec32</strain>
    </source>
</reference>
<keyword evidence="12" id="KW-0812">Transmembrane</keyword>
<protein>
    <recommendedName>
        <fullName evidence="3">histidine kinase</fullName>
        <ecNumber evidence="3">2.7.13.3</ecNumber>
    </recommendedName>
</protein>
<sequence length="369" mass="40752">MLIGPMTGFLTRPRKDALAAVTLGVVAFTISSFYGIEARWHDFATRFGHQAHLEELPIAFMTAGVGFAWFAWRRWRDFEKAAGHRRTTNHALSEQLDRNQEIIAELSTARQKAMELDRAKTRFLAHMSHELRTPLNAIMGFSELMQHQVYGPLGDKQYEEYVSTIHESGQHLLDLINDLLDLTRIESGDMTPHREVCTMRDLGEGACKMLRDQAAAAGIHLDQICLEAADVSVNVDRRMIRQILINLIANAIRHTSRMGHVTVTAIKTPHGEIGFSIADTGEGMDPQTVKRLDQGFAEVENAFRREHHGAGLGLPLSRAIAQAHGGSMIISSALGEGTTIDVLLPSDVIVDARPVSALEPAAAELKRAV</sequence>
<evidence type="ECO:0000256" key="7">
    <source>
        <dbReference type="ARBA" id="ARBA00022777"/>
    </source>
</evidence>
<evidence type="ECO:0000256" key="2">
    <source>
        <dbReference type="ARBA" id="ARBA00004370"/>
    </source>
</evidence>
<evidence type="ECO:0000256" key="4">
    <source>
        <dbReference type="ARBA" id="ARBA00022553"/>
    </source>
</evidence>
<dbReference type="Gene3D" id="3.30.565.10">
    <property type="entry name" value="Histidine kinase-like ATPase, C-terminal domain"/>
    <property type="match status" value="1"/>
</dbReference>
<feature type="transmembrane region" description="Helical" evidence="12">
    <location>
        <begin position="17"/>
        <end position="36"/>
    </location>
</feature>
<dbReference type="SMART" id="SM00387">
    <property type="entry name" value="HATPase_c"/>
    <property type="match status" value="1"/>
</dbReference>
<dbReference type="GO" id="GO:0000155">
    <property type="term" value="F:phosphorelay sensor kinase activity"/>
    <property type="evidence" value="ECO:0007669"/>
    <property type="project" value="InterPro"/>
</dbReference>
<evidence type="ECO:0000256" key="1">
    <source>
        <dbReference type="ARBA" id="ARBA00000085"/>
    </source>
</evidence>
<dbReference type="AlphaFoldDB" id="X5MN58"/>
<keyword evidence="4" id="KW-0597">Phosphoprotein</keyword>
<proteinExistence type="predicted"/>
<keyword evidence="8" id="KW-0067">ATP-binding</keyword>
<dbReference type="PRINTS" id="PR00344">
    <property type="entry name" value="BCTRLSENSOR"/>
</dbReference>
<evidence type="ECO:0000256" key="3">
    <source>
        <dbReference type="ARBA" id="ARBA00012438"/>
    </source>
</evidence>
<dbReference type="InterPro" id="IPR004358">
    <property type="entry name" value="Sig_transdc_His_kin-like_C"/>
</dbReference>
<evidence type="ECO:0000313" key="15">
    <source>
        <dbReference type="Proteomes" id="UP000032160"/>
    </source>
</evidence>
<name>X5MN58_9HYPH</name>
<dbReference type="InterPro" id="IPR003594">
    <property type="entry name" value="HATPase_dom"/>
</dbReference>
<dbReference type="PANTHER" id="PTHR43711">
    <property type="entry name" value="TWO-COMPONENT HISTIDINE KINASE"/>
    <property type="match status" value="1"/>
</dbReference>
<dbReference type="SUPFAM" id="SSF47384">
    <property type="entry name" value="Homodimeric domain of signal transducing histidine kinase"/>
    <property type="match status" value="1"/>
</dbReference>
<feature type="transmembrane region" description="Helical" evidence="12">
    <location>
        <begin position="56"/>
        <end position="72"/>
    </location>
</feature>
<evidence type="ECO:0000256" key="12">
    <source>
        <dbReference type="SAM" id="Phobius"/>
    </source>
</evidence>
<keyword evidence="9" id="KW-0902">Two-component regulatory system</keyword>
<dbReference type="InterPro" id="IPR003661">
    <property type="entry name" value="HisK_dim/P_dom"/>
</dbReference>
<dbReference type="GO" id="GO:0016020">
    <property type="term" value="C:membrane"/>
    <property type="evidence" value="ECO:0007669"/>
    <property type="project" value="UniProtKB-SubCell"/>
</dbReference>
<dbReference type="GO" id="GO:0005524">
    <property type="term" value="F:ATP binding"/>
    <property type="evidence" value="ECO:0007669"/>
    <property type="project" value="UniProtKB-KW"/>
</dbReference>
<feature type="coiled-coil region" evidence="11">
    <location>
        <begin position="92"/>
        <end position="119"/>
    </location>
</feature>
<evidence type="ECO:0000256" key="5">
    <source>
        <dbReference type="ARBA" id="ARBA00022679"/>
    </source>
</evidence>
<keyword evidence="12" id="KW-1133">Transmembrane helix</keyword>
<keyword evidence="5" id="KW-0808">Transferase</keyword>
<evidence type="ECO:0000259" key="13">
    <source>
        <dbReference type="PROSITE" id="PS50109"/>
    </source>
</evidence>
<keyword evidence="15" id="KW-1185">Reference proteome</keyword>
<dbReference type="EC" id="2.7.13.3" evidence="3"/>
<comment type="subcellular location">
    <subcellularLocation>
        <location evidence="2">Membrane</location>
    </subcellularLocation>
</comment>
<comment type="catalytic activity">
    <reaction evidence="1">
        <text>ATP + protein L-histidine = ADP + protein N-phospho-L-histidine.</text>
        <dbReference type="EC" id="2.7.13.3"/>
    </reaction>
</comment>
<evidence type="ECO:0000256" key="9">
    <source>
        <dbReference type="ARBA" id="ARBA00023012"/>
    </source>
</evidence>
<dbReference type="InterPro" id="IPR005467">
    <property type="entry name" value="His_kinase_dom"/>
</dbReference>
<keyword evidence="7 14" id="KW-0418">Kinase</keyword>
<dbReference type="InterPro" id="IPR036097">
    <property type="entry name" value="HisK_dim/P_sf"/>
</dbReference>
<evidence type="ECO:0000256" key="8">
    <source>
        <dbReference type="ARBA" id="ARBA00022840"/>
    </source>
</evidence>
<dbReference type="InterPro" id="IPR036890">
    <property type="entry name" value="HATPase_C_sf"/>
</dbReference>
<dbReference type="InterPro" id="IPR050736">
    <property type="entry name" value="Sensor_HK_Regulatory"/>
</dbReference>
<dbReference type="Proteomes" id="UP000032160">
    <property type="component" value="Chromosome I"/>
</dbReference>
<keyword evidence="6" id="KW-0547">Nucleotide-binding</keyword>
<evidence type="ECO:0000256" key="6">
    <source>
        <dbReference type="ARBA" id="ARBA00022741"/>
    </source>
</evidence>
<dbReference type="PROSITE" id="PS50109">
    <property type="entry name" value="HIS_KIN"/>
    <property type="match status" value="1"/>
</dbReference>